<keyword evidence="1" id="KW-0732">Signal</keyword>
<dbReference type="RefSeq" id="WP_188407416.1">
    <property type="nucleotide sequence ID" value="NZ_BMDY01000010.1"/>
</dbReference>
<evidence type="ECO:0000313" key="2">
    <source>
        <dbReference type="EMBL" id="GGB06638.1"/>
    </source>
</evidence>
<feature type="signal peptide" evidence="1">
    <location>
        <begin position="1"/>
        <end position="25"/>
    </location>
</feature>
<accession>A0ABQ1I2T6</accession>
<dbReference type="Proteomes" id="UP000651977">
    <property type="component" value="Unassembled WGS sequence"/>
</dbReference>
<keyword evidence="3" id="KW-1185">Reference proteome</keyword>
<name>A0ABQ1I2T6_9ALTE</name>
<protein>
    <recommendedName>
        <fullName evidence="4">Lipoprotein</fullName>
    </recommendedName>
</protein>
<dbReference type="InterPro" id="IPR005619">
    <property type="entry name" value="Uncharacterised_YajG"/>
</dbReference>
<evidence type="ECO:0008006" key="4">
    <source>
        <dbReference type="Google" id="ProtNLM"/>
    </source>
</evidence>
<gene>
    <name evidence="2" type="ORF">GCM10007414_19980</name>
</gene>
<reference evidence="3" key="1">
    <citation type="journal article" date="2019" name="Int. J. Syst. Evol. Microbiol.">
        <title>The Global Catalogue of Microorganisms (GCM) 10K type strain sequencing project: providing services to taxonomists for standard genome sequencing and annotation.</title>
        <authorList>
            <consortium name="The Broad Institute Genomics Platform"/>
            <consortium name="The Broad Institute Genome Sequencing Center for Infectious Disease"/>
            <person name="Wu L."/>
            <person name="Ma J."/>
        </authorList>
    </citation>
    <scope>NUCLEOTIDE SEQUENCE [LARGE SCALE GENOMIC DNA]</scope>
    <source>
        <strain evidence="3">CGMCC 1.10131</strain>
    </source>
</reference>
<evidence type="ECO:0000256" key="1">
    <source>
        <dbReference type="SAM" id="SignalP"/>
    </source>
</evidence>
<dbReference type="EMBL" id="BMDY01000010">
    <property type="protein sequence ID" value="GGB06638.1"/>
    <property type="molecule type" value="Genomic_DNA"/>
</dbReference>
<evidence type="ECO:0000313" key="3">
    <source>
        <dbReference type="Proteomes" id="UP000651977"/>
    </source>
</evidence>
<dbReference type="PROSITE" id="PS51257">
    <property type="entry name" value="PROKAR_LIPOPROTEIN"/>
    <property type="match status" value="1"/>
</dbReference>
<feature type="chain" id="PRO_5047324248" description="Lipoprotein" evidence="1">
    <location>
        <begin position="26"/>
        <end position="193"/>
    </location>
</feature>
<sequence length="193" mass="21245">MQKPSLLTALTLGMTLLLGACSSQPQQVELTPQVELNTAQQVNSIIAIRSQDLRSNRFLISIHQQDQEQAELIASANNLRQSIEQQLSQAWQQQGLGVVADAPQRITIDILELASRVDESSVKYQASSTIRISVTVDTPSQTLTKQFRSKHSHEGAFSVNVNKQAEAMSQQLSQLLSEIASDPQLLAVLENQQ</sequence>
<dbReference type="Pfam" id="PF03923">
    <property type="entry name" value="Lipoprotein_16"/>
    <property type="match status" value="1"/>
</dbReference>
<comment type="caution">
    <text evidence="2">The sequence shown here is derived from an EMBL/GenBank/DDBJ whole genome shotgun (WGS) entry which is preliminary data.</text>
</comment>
<organism evidence="2 3">
    <name type="scientific">Agarivorans gilvus</name>
    <dbReference type="NCBI Taxonomy" id="680279"/>
    <lineage>
        <taxon>Bacteria</taxon>
        <taxon>Pseudomonadati</taxon>
        <taxon>Pseudomonadota</taxon>
        <taxon>Gammaproteobacteria</taxon>
        <taxon>Alteromonadales</taxon>
        <taxon>Alteromonadaceae</taxon>
        <taxon>Agarivorans</taxon>
    </lineage>
</organism>
<proteinExistence type="predicted"/>